<dbReference type="Gene3D" id="3.30.2010.10">
    <property type="entry name" value="Metalloproteases ('zincins'), catalytic domain"/>
    <property type="match status" value="1"/>
</dbReference>
<keyword evidence="4 12" id="KW-0812">Transmembrane</keyword>
<keyword evidence="7" id="KW-0862">Zinc</keyword>
<protein>
    <submittedName>
        <fullName evidence="14">Zn-dependent protease with chaperone function</fullName>
    </submittedName>
</protein>
<dbReference type="GO" id="GO:0046872">
    <property type="term" value="F:metal ion binding"/>
    <property type="evidence" value="ECO:0007669"/>
    <property type="project" value="UniProtKB-KW"/>
</dbReference>
<evidence type="ECO:0000313" key="15">
    <source>
        <dbReference type="Proteomes" id="UP000567922"/>
    </source>
</evidence>
<dbReference type="PANTHER" id="PTHR43221">
    <property type="entry name" value="PROTEASE HTPX"/>
    <property type="match status" value="1"/>
</dbReference>
<dbReference type="OrthoDB" id="15218at2"/>
<feature type="transmembrane region" description="Helical" evidence="12">
    <location>
        <begin position="214"/>
        <end position="239"/>
    </location>
</feature>
<evidence type="ECO:0000256" key="3">
    <source>
        <dbReference type="ARBA" id="ARBA00022670"/>
    </source>
</evidence>
<comment type="cofactor">
    <cofactor evidence="1">
        <name>Zn(2+)</name>
        <dbReference type="ChEBI" id="CHEBI:29105"/>
    </cofactor>
</comment>
<feature type="transmembrane region" description="Helical" evidence="12">
    <location>
        <begin position="50"/>
        <end position="71"/>
    </location>
</feature>
<evidence type="ECO:0000256" key="5">
    <source>
        <dbReference type="ARBA" id="ARBA00022723"/>
    </source>
</evidence>
<keyword evidence="3 14" id="KW-0645">Protease</keyword>
<dbReference type="PANTHER" id="PTHR43221:SF2">
    <property type="entry name" value="PROTEASE HTPX HOMOLOG"/>
    <property type="match status" value="1"/>
</dbReference>
<keyword evidence="9" id="KW-0482">Metalloprotease</keyword>
<dbReference type="InterPro" id="IPR001915">
    <property type="entry name" value="Peptidase_M48"/>
</dbReference>
<feature type="transmembrane region" description="Helical" evidence="12">
    <location>
        <begin position="183"/>
        <end position="202"/>
    </location>
</feature>
<gene>
    <name evidence="14" type="ORF">FHU29_001655</name>
</gene>
<keyword evidence="8 12" id="KW-1133">Transmembrane helix</keyword>
<keyword evidence="10 12" id="KW-0472">Membrane</keyword>
<dbReference type="Pfam" id="PF01435">
    <property type="entry name" value="Peptidase_M48"/>
    <property type="match status" value="1"/>
</dbReference>
<feature type="domain" description="Peptidase M48" evidence="13">
    <location>
        <begin position="106"/>
        <end position="318"/>
    </location>
</feature>
<comment type="caution">
    <text evidence="14">The sequence shown here is derived from an EMBL/GenBank/DDBJ whole genome shotgun (WGS) entry which is preliminary data.</text>
</comment>
<keyword evidence="5" id="KW-0479">Metal-binding</keyword>
<evidence type="ECO:0000313" key="14">
    <source>
        <dbReference type="EMBL" id="MBB3037221.1"/>
    </source>
</evidence>
<evidence type="ECO:0000256" key="1">
    <source>
        <dbReference type="ARBA" id="ARBA00001947"/>
    </source>
</evidence>
<evidence type="ECO:0000256" key="7">
    <source>
        <dbReference type="ARBA" id="ARBA00022833"/>
    </source>
</evidence>
<sequence length="649" mass="69178">MNFFERQKQVRRSSTRLVVLFIVAVLAIVMLANLLVVAASLSGGSDPGEVATFAVLVTIGTLVFIGGVSFVRTMSLRSGGGSKVALALGAVPVPDDTTDPHLRRYRNVVEEIAIASSTPVPDLFVMPGERGINAFAAGYTPADAAVAVTQGALERLNRDELQGVIAHEFSHIINGDMRLNIRLIGVLAGLTALSVIGRVLLYSGGGRQRGNNNAGAPIALIGIVALLAGFIGVFFGRLIKAAVSRQREFLADASAVQFTRQTSGLAGALKKIGGLDDGSKLRNAKTEDVSHMLFGEGMNFSSFFATHPPLVKRIQTLEPEFSPEKLADLQQRWRSNPPSGLREDVQLGLVAEHDIPPSSADGAPRRQAPSSGARSRSPISVDPAAVVAGIGDPSSTSYAHGERIRRDIPRSLADKAHDGTAVVPLVFGLLMSTEHEVRTRQHAIIAEKYGREVADASWHAGGEVQQLDPHLRLPLAEIAFPALRHRGSDDVREIMGTLSDLIAADGRVSVFEYCLGTLVFTGLHEVLTHKPRWGGRRHSLSGSRDAVSTLLAVLARVGNDEQAAAQKAFQAGMNVVFPGEQATFALPDEGILALEHVWPIIDGLAGEEKGRLVESVVTTVMDNGRVTLEEGELIRTVCAVLHCPVPPLA</sequence>
<name>A0A839RMR0_9ACTN</name>
<evidence type="ECO:0000256" key="6">
    <source>
        <dbReference type="ARBA" id="ARBA00022801"/>
    </source>
</evidence>
<dbReference type="GO" id="GO:0006508">
    <property type="term" value="P:proteolysis"/>
    <property type="evidence" value="ECO:0007669"/>
    <property type="project" value="UniProtKB-KW"/>
</dbReference>
<feature type="transmembrane region" description="Helical" evidence="12">
    <location>
        <begin position="17"/>
        <end position="38"/>
    </location>
</feature>
<dbReference type="CDD" id="cd07340">
    <property type="entry name" value="M48B_Htpx_like"/>
    <property type="match status" value="1"/>
</dbReference>
<dbReference type="RefSeq" id="WP_064438929.1">
    <property type="nucleotide sequence ID" value="NZ_BDDI01000002.1"/>
</dbReference>
<evidence type="ECO:0000256" key="10">
    <source>
        <dbReference type="ARBA" id="ARBA00023136"/>
    </source>
</evidence>
<dbReference type="AlphaFoldDB" id="A0A839RMR0"/>
<feature type="region of interest" description="Disordered" evidence="11">
    <location>
        <begin position="354"/>
        <end position="379"/>
    </location>
</feature>
<evidence type="ECO:0000256" key="2">
    <source>
        <dbReference type="ARBA" id="ARBA00022475"/>
    </source>
</evidence>
<reference evidence="14 15" key="1">
    <citation type="submission" date="2020-08" db="EMBL/GenBank/DDBJ databases">
        <title>Sequencing the genomes of 1000 actinobacteria strains.</title>
        <authorList>
            <person name="Klenk H.-P."/>
        </authorList>
    </citation>
    <scope>NUCLEOTIDE SEQUENCE [LARGE SCALE GENOMIC DNA]</scope>
    <source>
        <strain evidence="14 15">DSM 45258</strain>
    </source>
</reference>
<organism evidence="14 15">
    <name type="scientific">Hoyosella altamirensis</name>
    <dbReference type="NCBI Taxonomy" id="616997"/>
    <lineage>
        <taxon>Bacteria</taxon>
        <taxon>Bacillati</taxon>
        <taxon>Actinomycetota</taxon>
        <taxon>Actinomycetes</taxon>
        <taxon>Mycobacteriales</taxon>
        <taxon>Hoyosellaceae</taxon>
        <taxon>Hoyosella</taxon>
    </lineage>
</organism>
<keyword evidence="15" id="KW-1185">Reference proteome</keyword>
<evidence type="ECO:0000256" key="12">
    <source>
        <dbReference type="SAM" id="Phobius"/>
    </source>
</evidence>
<evidence type="ECO:0000256" key="4">
    <source>
        <dbReference type="ARBA" id="ARBA00022692"/>
    </source>
</evidence>
<evidence type="ECO:0000259" key="13">
    <source>
        <dbReference type="Pfam" id="PF01435"/>
    </source>
</evidence>
<dbReference type="Proteomes" id="UP000567922">
    <property type="component" value="Unassembled WGS sequence"/>
</dbReference>
<evidence type="ECO:0000256" key="11">
    <source>
        <dbReference type="SAM" id="MobiDB-lite"/>
    </source>
</evidence>
<evidence type="ECO:0000256" key="9">
    <source>
        <dbReference type="ARBA" id="ARBA00023049"/>
    </source>
</evidence>
<proteinExistence type="predicted"/>
<keyword evidence="2" id="KW-1003">Cell membrane</keyword>
<keyword evidence="6" id="KW-0378">Hydrolase</keyword>
<dbReference type="GO" id="GO:0004222">
    <property type="term" value="F:metalloendopeptidase activity"/>
    <property type="evidence" value="ECO:0007669"/>
    <property type="project" value="InterPro"/>
</dbReference>
<accession>A0A839RMR0</accession>
<evidence type="ECO:0000256" key="8">
    <source>
        <dbReference type="ARBA" id="ARBA00022989"/>
    </source>
</evidence>
<feature type="compositionally biased region" description="Polar residues" evidence="11">
    <location>
        <begin position="368"/>
        <end position="378"/>
    </location>
</feature>
<dbReference type="InterPro" id="IPR050083">
    <property type="entry name" value="HtpX_protease"/>
</dbReference>
<dbReference type="EMBL" id="JACHWS010000001">
    <property type="protein sequence ID" value="MBB3037221.1"/>
    <property type="molecule type" value="Genomic_DNA"/>
</dbReference>